<dbReference type="EMBL" id="CAWUHD010000108">
    <property type="protein sequence ID" value="CAK7232052.1"/>
    <property type="molecule type" value="Genomic_DNA"/>
</dbReference>
<feature type="compositionally biased region" description="Low complexity" evidence="8">
    <location>
        <begin position="9"/>
        <end position="20"/>
    </location>
</feature>
<keyword evidence="3" id="KW-0862">Zinc</keyword>
<keyword evidence="12" id="KW-1185">Reference proteome</keyword>
<dbReference type="CDD" id="cd00067">
    <property type="entry name" value="GAL4"/>
    <property type="match status" value="1"/>
</dbReference>
<evidence type="ECO:0000256" key="6">
    <source>
        <dbReference type="ARBA" id="ARBA00023163"/>
    </source>
</evidence>
<keyword evidence="7" id="KW-0539">Nucleus</keyword>
<name>A0ABP0CKB9_9PEZI</name>
<feature type="transmembrane region" description="Helical" evidence="9">
    <location>
        <begin position="398"/>
        <end position="419"/>
    </location>
</feature>
<reference evidence="11 12" key="1">
    <citation type="submission" date="2024-01" db="EMBL/GenBank/DDBJ databases">
        <authorList>
            <person name="Allen C."/>
            <person name="Tagirdzhanova G."/>
        </authorList>
    </citation>
    <scope>NUCLEOTIDE SEQUENCE [LARGE SCALE GENOMIC DNA]</scope>
</reference>
<feature type="domain" description="Zn(2)-C6 fungal-type" evidence="10">
    <location>
        <begin position="30"/>
        <end position="60"/>
    </location>
</feature>
<evidence type="ECO:0000256" key="4">
    <source>
        <dbReference type="ARBA" id="ARBA00023015"/>
    </source>
</evidence>
<feature type="compositionally biased region" description="Low complexity" evidence="8">
    <location>
        <begin position="316"/>
        <end position="330"/>
    </location>
</feature>
<comment type="subcellular location">
    <subcellularLocation>
        <location evidence="1">Nucleus</location>
    </subcellularLocation>
</comment>
<dbReference type="CDD" id="cd12148">
    <property type="entry name" value="fungal_TF_MHR"/>
    <property type="match status" value="1"/>
</dbReference>
<evidence type="ECO:0000256" key="2">
    <source>
        <dbReference type="ARBA" id="ARBA00022723"/>
    </source>
</evidence>
<dbReference type="SMART" id="SM00066">
    <property type="entry name" value="GAL4"/>
    <property type="match status" value="1"/>
</dbReference>
<protein>
    <recommendedName>
        <fullName evidence="10">Zn(2)-C6 fungal-type domain-containing protein</fullName>
    </recommendedName>
</protein>
<evidence type="ECO:0000256" key="7">
    <source>
        <dbReference type="ARBA" id="ARBA00023242"/>
    </source>
</evidence>
<keyword evidence="5" id="KW-0238">DNA-binding</keyword>
<sequence>MARPPPSPSDSSTPDGSSGRPAKRPRVLVACQRCKTRRQRCDNSSPACGNCTRAKSACLYSDCTAYPPSYVRALEDRVKELEARQAAVTCPEQSTPTNDRLVTGMGLLSSCAAAEPHYFGFSAGLSLAHFVQVALDTGSVTSADVISLPLLTDQPFANQALHQQSAKDAVPATLPSQKTGAAYIQAYLQLIHPLYPFLDKQQLWTMHRQTKDSRDNLDPMDASMLHLVYAIGARCLQLVGTTTTSSTTTNNTPEGHFLRAMQIICEGLQFTSIRSIELTLLLAIHSMRSPSGTSTFDPSKGGGLVDEIDEGHKSDSPSSTGTSNSNTGPSTLTHQAELLLEYYKARRSLLQPLMTEGRAVYPFDTSDYAACADASGQICQLYRRLHRLAPVPFSLRDLHAIFVAGFTLIYAICSAPSLYTAARSTCARDIGACSTLLYVITEQWASAKKYRDAFEVVAEKMEASAARYMEPSPYGNVNPERTPMVNVPLTPSVPLMYGPMAASTEPQTPLVGYEEGLSSGIELDLESDIYGIEGLLSSEGLDWFTEAVF</sequence>
<dbReference type="InterPro" id="IPR001138">
    <property type="entry name" value="Zn2Cys6_DnaBD"/>
</dbReference>
<organism evidence="11 12">
    <name type="scientific">Sporothrix eucalyptigena</name>
    <dbReference type="NCBI Taxonomy" id="1812306"/>
    <lineage>
        <taxon>Eukaryota</taxon>
        <taxon>Fungi</taxon>
        <taxon>Dikarya</taxon>
        <taxon>Ascomycota</taxon>
        <taxon>Pezizomycotina</taxon>
        <taxon>Sordariomycetes</taxon>
        <taxon>Sordariomycetidae</taxon>
        <taxon>Ophiostomatales</taxon>
        <taxon>Ophiostomataceae</taxon>
        <taxon>Sporothrix</taxon>
    </lineage>
</organism>
<keyword evidence="2" id="KW-0479">Metal-binding</keyword>
<evidence type="ECO:0000256" key="9">
    <source>
        <dbReference type="SAM" id="Phobius"/>
    </source>
</evidence>
<feature type="region of interest" description="Disordered" evidence="8">
    <location>
        <begin position="1"/>
        <end position="24"/>
    </location>
</feature>
<evidence type="ECO:0000256" key="8">
    <source>
        <dbReference type="SAM" id="MobiDB-lite"/>
    </source>
</evidence>
<dbReference type="InterPro" id="IPR052202">
    <property type="entry name" value="Yeast_MetPath_Reg"/>
</dbReference>
<dbReference type="Pfam" id="PF00172">
    <property type="entry name" value="Zn_clus"/>
    <property type="match status" value="1"/>
</dbReference>
<accession>A0ABP0CKB9</accession>
<comment type="caution">
    <text evidence="11">The sequence shown here is derived from an EMBL/GenBank/DDBJ whole genome shotgun (WGS) entry which is preliminary data.</text>
</comment>
<dbReference type="Gene3D" id="4.10.240.10">
    <property type="entry name" value="Zn(2)-C6 fungal-type DNA-binding domain"/>
    <property type="match status" value="1"/>
</dbReference>
<dbReference type="PANTHER" id="PTHR47782:SF12">
    <property type="entry name" value="ZN(II)2CYS6 TRANSCRIPTION FACTOR (EUROFUNG)"/>
    <property type="match status" value="1"/>
</dbReference>
<keyword evidence="6" id="KW-0804">Transcription</keyword>
<gene>
    <name evidence="11" type="ORF">SEUCBS140593_008130</name>
</gene>
<evidence type="ECO:0000256" key="5">
    <source>
        <dbReference type="ARBA" id="ARBA00023125"/>
    </source>
</evidence>
<dbReference type="Proteomes" id="UP001642482">
    <property type="component" value="Unassembled WGS sequence"/>
</dbReference>
<evidence type="ECO:0000256" key="3">
    <source>
        <dbReference type="ARBA" id="ARBA00022833"/>
    </source>
</evidence>
<dbReference type="InterPro" id="IPR007219">
    <property type="entry name" value="XnlR_reg_dom"/>
</dbReference>
<dbReference type="PANTHER" id="PTHR47782">
    <property type="entry name" value="ZN(II)2CYS6 TRANSCRIPTION FACTOR (EUROFUNG)-RELATED"/>
    <property type="match status" value="1"/>
</dbReference>
<keyword evidence="9" id="KW-0472">Membrane</keyword>
<keyword evidence="4" id="KW-0805">Transcription regulation</keyword>
<dbReference type="InterPro" id="IPR036864">
    <property type="entry name" value="Zn2-C6_fun-type_DNA-bd_sf"/>
</dbReference>
<dbReference type="PROSITE" id="PS50048">
    <property type="entry name" value="ZN2_CY6_FUNGAL_2"/>
    <property type="match status" value="1"/>
</dbReference>
<evidence type="ECO:0000259" key="10">
    <source>
        <dbReference type="PROSITE" id="PS50048"/>
    </source>
</evidence>
<dbReference type="PROSITE" id="PS00463">
    <property type="entry name" value="ZN2_CY6_FUNGAL_1"/>
    <property type="match status" value="1"/>
</dbReference>
<dbReference type="Pfam" id="PF04082">
    <property type="entry name" value="Fungal_trans"/>
    <property type="match status" value="1"/>
</dbReference>
<keyword evidence="9" id="KW-1133">Transmembrane helix</keyword>
<evidence type="ECO:0000313" key="11">
    <source>
        <dbReference type="EMBL" id="CAK7232052.1"/>
    </source>
</evidence>
<feature type="region of interest" description="Disordered" evidence="8">
    <location>
        <begin position="290"/>
        <end position="330"/>
    </location>
</feature>
<evidence type="ECO:0000256" key="1">
    <source>
        <dbReference type="ARBA" id="ARBA00004123"/>
    </source>
</evidence>
<proteinExistence type="predicted"/>
<keyword evidence="9" id="KW-0812">Transmembrane</keyword>
<dbReference type="SUPFAM" id="SSF57701">
    <property type="entry name" value="Zn2/Cys6 DNA-binding domain"/>
    <property type="match status" value="1"/>
</dbReference>
<evidence type="ECO:0000313" key="12">
    <source>
        <dbReference type="Proteomes" id="UP001642482"/>
    </source>
</evidence>